<dbReference type="SUPFAM" id="SSF46785">
    <property type="entry name" value="Winged helix' DNA-binding domain"/>
    <property type="match status" value="1"/>
</dbReference>
<sequence>MDRNTALAADADNDQLSDSQKVMGTQTLVRGLALLECVADGVSYVKGISSRLGTRRSTTHRMLSSLVAEGYLHHVPYRGYTLGPQLIRLGARALEQRPVVGIARPHLEALARRTADTVHLGVRDGNRVLYLEKIPGARGLEMRSRIGQQMPLALTSLGKTMMFGMPREKWRELYDEGLTMVSGDARPLRWEDYEPQLDAARVRGWAYDFEENELGVRCLGAPVHDISGAIIASISIASPVFYMSEARMAELGPVLRATADTISRELGWGS</sequence>
<evidence type="ECO:0000256" key="1">
    <source>
        <dbReference type="ARBA" id="ARBA00023015"/>
    </source>
</evidence>
<dbReference type="GO" id="GO:0003677">
    <property type="term" value="F:DNA binding"/>
    <property type="evidence" value="ECO:0007669"/>
    <property type="project" value="UniProtKB-KW"/>
</dbReference>
<dbReference type="PROSITE" id="PS51077">
    <property type="entry name" value="HTH_ICLR"/>
    <property type="match status" value="1"/>
</dbReference>
<dbReference type="EMBL" id="FLUO01000003">
    <property type="protein sequence ID" value="SBW12843.1"/>
    <property type="molecule type" value="Genomic_DNA"/>
</dbReference>
<dbReference type="InterPro" id="IPR036388">
    <property type="entry name" value="WH-like_DNA-bd_sf"/>
</dbReference>
<dbReference type="InterPro" id="IPR036390">
    <property type="entry name" value="WH_DNA-bd_sf"/>
</dbReference>
<dbReference type="Gene3D" id="1.10.10.10">
    <property type="entry name" value="Winged helix-like DNA-binding domain superfamily/Winged helix DNA-binding domain"/>
    <property type="match status" value="1"/>
</dbReference>
<dbReference type="Gene3D" id="3.30.450.40">
    <property type="match status" value="1"/>
</dbReference>
<evidence type="ECO:0000313" key="6">
    <source>
        <dbReference type="EMBL" id="SBW12843.1"/>
    </source>
</evidence>
<name>A0A212KMA9_9PROT</name>
<dbReference type="GO" id="GO:0045892">
    <property type="term" value="P:negative regulation of DNA-templated transcription"/>
    <property type="evidence" value="ECO:0007669"/>
    <property type="project" value="TreeGrafter"/>
</dbReference>
<organism evidence="6">
    <name type="scientific">uncultured Alphaproteobacteria bacterium</name>
    <dbReference type="NCBI Taxonomy" id="91750"/>
    <lineage>
        <taxon>Bacteria</taxon>
        <taxon>Pseudomonadati</taxon>
        <taxon>Pseudomonadota</taxon>
        <taxon>Alphaproteobacteria</taxon>
        <taxon>environmental samples</taxon>
    </lineage>
</organism>
<keyword evidence="1" id="KW-0805">Transcription regulation</keyword>
<dbReference type="Pfam" id="PF01614">
    <property type="entry name" value="IclR_C"/>
    <property type="match status" value="1"/>
</dbReference>
<evidence type="ECO:0000256" key="3">
    <source>
        <dbReference type="ARBA" id="ARBA00023163"/>
    </source>
</evidence>
<evidence type="ECO:0000256" key="2">
    <source>
        <dbReference type="ARBA" id="ARBA00023125"/>
    </source>
</evidence>
<protein>
    <submittedName>
        <fullName evidence="6">Putative transcriptional regulator, IclR family</fullName>
    </submittedName>
</protein>
<evidence type="ECO:0000259" key="5">
    <source>
        <dbReference type="PROSITE" id="PS51078"/>
    </source>
</evidence>
<dbReference type="PROSITE" id="PS51078">
    <property type="entry name" value="ICLR_ED"/>
    <property type="match status" value="1"/>
</dbReference>
<keyword evidence="3" id="KW-0804">Transcription</keyword>
<dbReference type="GO" id="GO:0003700">
    <property type="term" value="F:DNA-binding transcription factor activity"/>
    <property type="evidence" value="ECO:0007669"/>
    <property type="project" value="TreeGrafter"/>
</dbReference>
<dbReference type="SMART" id="SM00346">
    <property type="entry name" value="HTH_ICLR"/>
    <property type="match status" value="1"/>
</dbReference>
<feature type="domain" description="HTH iclR-type" evidence="4">
    <location>
        <begin position="25"/>
        <end position="84"/>
    </location>
</feature>
<evidence type="ECO:0000259" key="4">
    <source>
        <dbReference type="PROSITE" id="PS51077"/>
    </source>
</evidence>
<feature type="domain" description="IclR-ED" evidence="5">
    <location>
        <begin position="85"/>
        <end position="268"/>
    </location>
</feature>
<dbReference type="PANTHER" id="PTHR30136:SF35">
    <property type="entry name" value="HTH-TYPE TRANSCRIPTIONAL REGULATOR RV1719"/>
    <property type="match status" value="1"/>
</dbReference>
<reference evidence="6" key="1">
    <citation type="submission" date="2016-04" db="EMBL/GenBank/DDBJ databases">
        <authorList>
            <person name="Evans L.H."/>
            <person name="Alamgir A."/>
            <person name="Owens N."/>
            <person name="Weber N.D."/>
            <person name="Virtaneva K."/>
            <person name="Barbian K."/>
            <person name="Babar A."/>
            <person name="Rosenke K."/>
        </authorList>
    </citation>
    <scope>NUCLEOTIDE SEQUENCE</scope>
    <source>
        <strain evidence="6">86</strain>
    </source>
</reference>
<dbReference type="PANTHER" id="PTHR30136">
    <property type="entry name" value="HELIX-TURN-HELIX TRANSCRIPTIONAL REGULATOR, ICLR FAMILY"/>
    <property type="match status" value="1"/>
</dbReference>
<dbReference type="AlphaFoldDB" id="A0A212KMA9"/>
<dbReference type="InterPro" id="IPR029016">
    <property type="entry name" value="GAF-like_dom_sf"/>
</dbReference>
<proteinExistence type="predicted"/>
<dbReference type="InterPro" id="IPR050707">
    <property type="entry name" value="HTH_MetabolicPath_Reg"/>
</dbReference>
<gene>
    <name evidence="6" type="ORF">KL86APRO_30334</name>
</gene>
<dbReference type="Pfam" id="PF09339">
    <property type="entry name" value="HTH_IclR"/>
    <property type="match status" value="1"/>
</dbReference>
<dbReference type="InterPro" id="IPR014757">
    <property type="entry name" value="Tscrpt_reg_IclR_C"/>
</dbReference>
<dbReference type="InterPro" id="IPR005471">
    <property type="entry name" value="Tscrpt_reg_IclR_N"/>
</dbReference>
<dbReference type="SUPFAM" id="SSF55781">
    <property type="entry name" value="GAF domain-like"/>
    <property type="match status" value="1"/>
</dbReference>
<accession>A0A212KMA9</accession>
<keyword evidence="2" id="KW-0238">DNA-binding</keyword>